<dbReference type="InterPro" id="IPR029058">
    <property type="entry name" value="AB_hydrolase_fold"/>
</dbReference>
<gene>
    <name evidence="4" type="ORF">Back11_44380</name>
</gene>
<dbReference type="PANTHER" id="PTHR48079">
    <property type="entry name" value="PROTEIN YEEZ"/>
    <property type="match status" value="1"/>
</dbReference>
<dbReference type="GO" id="GO:0004029">
    <property type="term" value="F:aldehyde dehydrogenase (NAD+) activity"/>
    <property type="evidence" value="ECO:0007669"/>
    <property type="project" value="TreeGrafter"/>
</dbReference>
<dbReference type="InterPro" id="IPR036291">
    <property type="entry name" value="NAD(P)-bd_dom_sf"/>
</dbReference>
<dbReference type="SUPFAM" id="SSF51735">
    <property type="entry name" value="NAD(P)-binding Rossmann-fold domains"/>
    <property type="match status" value="1"/>
</dbReference>
<evidence type="ECO:0000256" key="1">
    <source>
        <dbReference type="SAM" id="MobiDB-lite"/>
    </source>
</evidence>
<sequence>MSSIFITGGSGFIGRHVLAALAKANHKLYVLVRSKEKLIETMRGIGWNDFSLITPLQGDLTKPSLGLNPTDLQHLLNVDIIIHAGGPMDILLKAEEAQQVFLNAAHEIAGLAKMIHDSNQLKHFIHVVGYKSPYSDQDNDSKQHSDHDHKEPPYEKMKFDADLFIRQTLRTWGIPLSVVNPSVVIGDSYTGITEQLGGLGILVDAVRRNLMALTPGGKDYWLPLVHVDHVAALISALTEEENPTNNTYFLLDNKINSPNIIELIQLISKEVRVNGPLGSVPYRLIKKLLNLGVGRLLQLPKESLDFIVTTEFPTTSKLAIEKKHNLNLSISKSTLPFVISDLDYRISHGTTHAGTTHASHQFQFNRRANLATIESEGKGTPILILHGTFSTSFNLLPMAQQLSKLGNPIYLVDLPGFGRSPFHHNHSIMKGFEQSIVDLIRGLESKVIIVGHSFGGYLAAKMAETLQDRIEKVILLQPVLHPVSSVYKSSLLTRTILRFMSKAALKKNMLNAKSFNNQEEIPEDYILYMYNELKSSRVRKTTAEVMSALSKSNNIKLNPSSWDYDKVSIVWGTKDTKSDIPNPFRNFSITHLPYAHQFPISHPEAAAHWISKLINK</sequence>
<dbReference type="InterPro" id="IPR013120">
    <property type="entry name" value="FAR_NAD-bd"/>
</dbReference>
<dbReference type="InterPro" id="IPR000073">
    <property type="entry name" value="AB_hydrolase_1"/>
</dbReference>
<feature type="domain" description="Thioester reductase (TE)" evidence="2">
    <location>
        <begin position="6"/>
        <end position="234"/>
    </location>
</feature>
<proteinExistence type="predicted"/>
<dbReference type="Gene3D" id="3.40.50.720">
    <property type="entry name" value="NAD(P)-binding Rossmann-like Domain"/>
    <property type="match status" value="1"/>
</dbReference>
<evidence type="ECO:0000313" key="5">
    <source>
        <dbReference type="Proteomes" id="UP000275368"/>
    </source>
</evidence>
<dbReference type="Pfam" id="PF07993">
    <property type="entry name" value="NAD_binding_4"/>
    <property type="match status" value="1"/>
</dbReference>
<feature type="region of interest" description="Disordered" evidence="1">
    <location>
        <begin position="135"/>
        <end position="154"/>
    </location>
</feature>
<dbReference type="OrthoDB" id="1417183at2"/>
<dbReference type="InterPro" id="IPR022742">
    <property type="entry name" value="Hydrolase_4"/>
</dbReference>
<dbReference type="Pfam" id="PF12146">
    <property type="entry name" value="Hydrolase_4"/>
    <property type="match status" value="1"/>
</dbReference>
<dbReference type="AlphaFoldDB" id="A0A3G9JDP5"/>
<dbReference type="PANTHER" id="PTHR48079:SF6">
    <property type="entry name" value="NAD(P)-BINDING DOMAIN-CONTAINING PROTEIN-RELATED"/>
    <property type="match status" value="1"/>
</dbReference>
<keyword evidence="5" id="KW-1185">Reference proteome</keyword>
<protein>
    <submittedName>
        <fullName evidence="4">MxaA domain-containing protein</fullName>
    </submittedName>
</protein>
<dbReference type="KEGG" id="pbk:Back11_44380"/>
<organism evidence="4 5">
    <name type="scientific">Paenibacillus baekrokdamisoli</name>
    <dbReference type="NCBI Taxonomy" id="1712516"/>
    <lineage>
        <taxon>Bacteria</taxon>
        <taxon>Bacillati</taxon>
        <taxon>Bacillota</taxon>
        <taxon>Bacilli</taxon>
        <taxon>Bacillales</taxon>
        <taxon>Paenibacillaceae</taxon>
        <taxon>Paenibacillus</taxon>
    </lineage>
</organism>
<dbReference type="Proteomes" id="UP000275368">
    <property type="component" value="Chromosome"/>
</dbReference>
<evidence type="ECO:0000259" key="3">
    <source>
        <dbReference type="Pfam" id="PF12146"/>
    </source>
</evidence>
<dbReference type="GO" id="GO:0005737">
    <property type="term" value="C:cytoplasm"/>
    <property type="evidence" value="ECO:0007669"/>
    <property type="project" value="TreeGrafter"/>
</dbReference>
<evidence type="ECO:0000313" key="4">
    <source>
        <dbReference type="EMBL" id="BBH23093.1"/>
    </source>
</evidence>
<dbReference type="Gene3D" id="3.40.50.1820">
    <property type="entry name" value="alpha/beta hydrolase"/>
    <property type="match status" value="1"/>
</dbReference>
<dbReference type="InterPro" id="IPR051783">
    <property type="entry name" value="NAD(P)-dependent_oxidoreduct"/>
</dbReference>
<reference evidence="4 5" key="1">
    <citation type="submission" date="2018-11" db="EMBL/GenBank/DDBJ databases">
        <title>Complete genome sequence of Paenibacillus baekrokdamisoli strain KCTC 33723.</title>
        <authorList>
            <person name="Kang S.W."/>
            <person name="Lee K.C."/>
            <person name="Kim K.K."/>
            <person name="Kim J.S."/>
            <person name="Kim D.S."/>
            <person name="Ko S.H."/>
            <person name="Yang S.H."/>
            <person name="Lee J.S."/>
        </authorList>
    </citation>
    <scope>NUCLEOTIDE SEQUENCE [LARGE SCALE GENOMIC DNA]</scope>
    <source>
        <strain evidence="4 5">KCTC 33723</strain>
    </source>
</reference>
<name>A0A3G9JDP5_9BACL</name>
<feature type="domain" description="Serine aminopeptidase S33" evidence="3">
    <location>
        <begin position="382"/>
        <end position="539"/>
    </location>
</feature>
<evidence type="ECO:0000259" key="2">
    <source>
        <dbReference type="Pfam" id="PF07993"/>
    </source>
</evidence>
<dbReference type="RefSeq" id="WP_125662211.1">
    <property type="nucleotide sequence ID" value="NZ_AP019308.1"/>
</dbReference>
<feature type="compositionally biased region" description="Basic and acidic residues" evidence="1">
    <location>
        <begin position="139"/>
        <end position="154"/>
    </location>
</feature>
<accession>A0A3G9JDP5</accession>
<dbReference type="SUPFAM" id="SSF53474">
    <property type="entry name" value="alpha/beta-Hydrolases"/>
    <property type="match status" value="1"/>
</dbReference>
<dbReference type="EMBL" id="AP019308">
    <property type="protein sequence ID" value="BBH23093.1"/>
    <property type="molecule type" value="Genomic_DNA"/>
</dbReference>
<dbReference type="PRINTS" id="PR00111">
    <property type="entry name" value="ABHYDROLASE"/>
</dbReference>